<evidence type="ECO:0000256" key="1">
    <source>
        <dbReference type="SAM" id="Phobius"/>
    </source>
</evidence>
<keyword evidence="1" id="KW-0812">Transmembrane</keyword>
<gene>
    <name evidence="2" type="ORF">GMARGA_LOCUS6168</name>
</gene>
<comment type="caution">
    <text evidence="2">The sequence shown here is derived from an EMBL/GenBank/DDBJ whole genome shotgun (WGS) entry which is preliminary data.</text>
</comment>
<dbReference type="EMBL" id="CAJVQB010002743">
    <property type="protein sequence ID" value="CAG8585765.1"/>
    <property type="molecule type" value="Genomic_DNA"/>
</dbReference>
<keyword evidence="3" id="KW-1185">Reference proteome</keyword>
<sequence>MAKFYYIPLYYPLTETKTSDYKERTELNVQDADTTLILTLSDFDSKKDGTAYTIDKTNGLNKQLKIIYLDKDRKSNLDKIIEWTKDNTNNLNISLNISGNCPGIQVEALEFIYSLLNKKPRYKFLFGFLNSTSNPTTDPFNGHGDNLFDATRSLYLVIIVIIFISSMHTLYCPLYN</sequence>
<evidence type="ECO:0000313" key="2">
    <source>
        <dbReference type="EMBL" id="CAG8585765.1"/>
    </source>
</evidence>
<dbReference type="Pfam" id="PF12694">
    <property type="entry name" value="cpYpsA"/>
    <property type="match status" value="1"/>
</dbReference>
<keyword evidence="1" id="KW-1133">Transmembrane helix</keyword>
<proteinExistence type="predicted"/>
<name>A0ABN7UHD8_GIGMA</name>
<evidence type="ECO:0000313" key="3">
    <source>
        <dbReference type="Proteomes" id="UP000789901"/>
    </source>
</evidence>
<reference evidence="2 3" key="1">
    <citation type="submission" date="2021-06" db="EMBL/GenBank/DDBJ databases">
        <authorList>
            <person name="Kallberg Y."/>
            <person name="Tangrot J."/>
            <person name="Rosling A."/>
        </authorList>
    </citation>
    <scope>NUCLEOTIDE SEQUENCE [LARGE SCALE GENOMIC DNA]</scope>
    <source>
        <strain evidence="2 3">120-4 pot B 10/14</strain>
    </source>
</reference>
<keyword evidence="1" id="KW-0472">Membrane</keyword>
<organism evidence="2 3">
    <name type="scientific">Gigaspora margarita</name>
    <dbReference type="NCBI Taxonomy" id="4874"/>
    <lineage>
        <taxon>Eukaryota</taxon>
        <taxon>Fungi</taxon>
        <taxon>Fungi incertae sedis</taxon>
        <taxon>Mucoromycota</taxon>
        <taxon>Glomeromycotina</taxon>
        <taxon>Glomeromycetes</taxon>
        <taxon>Diversisporales</taxon>
        <taxon>Gigasporaceae</taxon>
        <taxon>Gigaspora</taxon>
    </lineage>
</organism>
<dbReference type="InterPro" id="IPR024755">
    <property type="entry name" value="cpYpsA"/>
</dbReference>
<feature type="transmembrane region" description="Helical" evidence="1">
    <location>
        <begin position="153"/>
        <end position="171"/>
    </location>
</feature>
<dbReference type="Proteomes" id="UP000789901">
    <property type="component" value="Unassembled WGS sequence"/>
</dbReference>
<accession>A0ABN7UHD8</accession>
<protein>
    <submittedName>
        <fullName evidence="2">26372_t:CDS:1</fullName>
    </submittedName>
</protein>
<dbReference type="Gene3D" id="3.40.50.450">
    <property type="match status" value="1"/>
</dbReference>